<evidence type="ECO:0000313" key="4">
    <source>
        <dbReference type="Proteomes" id="UP001150925"/>
    </source>
</evidence>
<sequence>MSLLEQLRRKIKDVSDVNLAFKKTRPSFIFSEREAADIDSDTIYNLGHTGFEELVQLDSTLKDFESEFFSPLCKSTDRVQLTKAENDALDKTLGRFLEHLAPHFLISPTSRVLEWLIRRFRIQDFNAEQILLAFIPYYGTSQFMRLCKLIDFKVHNRSIWAFLAPYQHENINMSPKALAEIFKKNRDLLGLVHKSLMRAENAGIRYRTQTNFYLSLLLNLLMATPILNEHQVHMYLPYVFELGMSSSEDLVLVGFMLLSQLMSRTELSSGAFTKVTEVVAHAQCSPEHKIICLMHVFQMATAKQQQQPLSPRVASRLRQLSNLDKLLHQLGEEYSAKPFLHPYV</sequence>
<evidence type="ECO:0000256" key="1">
    <source>
        <dbReference type="RuleBase" id="RU367065"/>
    </source>
</evidence>
<accession>A0A9W8AW68</accession>
<dbReference type="GO" id="GO:0034455">
    <property type="term" value="C:t-UTP complex"/>
    <property type="evidence" value="ECO:0007669"/>
    <property type="project" value="TreeGrafter"/>
</dbReference>
<dbReference type="PANTHER" id="PTHR13457">
    <property type="entry name" value="BAP28"/>
    <property type="match status" value="1"/>
</dbReference>
<reference evidence="3" key="1">
    <citation type="submission" date="2022-07" db="EMBL/GenBank/DDBJ databases">
        <title>Phylogenomic reconstructions and comparative analyses of Kickxellomycotina fungi.</title>
        <authorList>
            <person name="Reynolds N.K."/>
            <person name="Stajich J.E."/>
            <person name="Barry K."/>
            <person name="Grigoriev I.V."/>
            <person name="Crous P."/>
            <person name="Smith M.E."/>
        </authorList>
    </citation>
    <scope>NUCLEOTIDE SEQUENCE</scope>
    <source>
        <strain evidence="3">RSA 1196</strain>
    </source>
</reference>
<dbReference type="GO" id="GO:0045943">
    <property type="term" value="P:positive regulation of transcription by RNA polymerase I"/>
    <property type="evidence" value="ECO:0007669"/>
    <property type="project" value="TreeGrafter"/>
</dbReference>
<keyword evidence="4" id="KW-1185">Reference proteome</keyword>
<keyword evidence="1" id="KW-0690">Ribosome biogenesis</keyword>
<dbReference type="GO" id="GO:0030515">
    <property type="term" value="F:snoRNA binding"/>
    <property type="evidence" value="ECO:0007669"/>
    <property type="project" value="TreeGrafter"/>
</dbReference>
<evidence type="ECO:0000313" key="3">
    <source>
        <dbReference type="EMBL" id="KAJ1968189.1"/>
    </source>
</evidence>
<feature type="domain" description="U3 small nucleolar RNA-associated protein 10 N-terminal" evidence="2">
    <location>
        <begin position="232"/>
        <end position="344"/>
    </location>
</feature>
<dbReference type="Pfam" id="PF12397">
    <property type="entry name" value="U3snoRNP10"/>
    <property type="match status" value="1"/>
</dbReference>
<dbReference type="AlphaFoldDB" id="A0A9W8AW68"/>
<dbReference type="Proteomes" id="UP001150925">
    <property type="component" value="Unassembled WGS sequence"/>
</dbReference>
<gene>
    <name evidence="3" type="primary">UTP10_1</name>
    <name evidence="3" type="ORF">IWQ62_001388</name>
</gene>
<name>A0A9W8AW68_9FUNG</name>
<comment type="function">
    <text evidence="1">Involved in nucleolar processing of pre-18S ribosomal RNA.</text>
</comment>
<evidence type="ECO:0000259" key="2">
    <source>
        <dbReference type="Pfam" id="PF12397"/>
    </source>
</evidence>
<dbReference type="GO" id="GO:0032040">
    <property type="term" value="C:small-subunit processome"/>
    <property type="evidence" value="ECO:0007669"/>
    <property type="project" value="TreeGrafter"/>
</dbReference>
<dbReference type="GO" id="GO:0000462">
    <property type="term" value="P:maturation of SSU-rRNA from tricistronic rRNA transcript (SSU-rRNA, 5.8S rRNA, LSU-rRNA)"/>
    <property type="evidence" value="ECO:0007669"/>
    <property type="project" value="TreeGrafter"/>
</dbReference>
<comment type="subcellular location">
    <subcellularLocation>
        <location evidence="1">Nucleus</location>
        <location evidence="1">Nucleolus</location>
    </subcellularLocation>
</comment>
<proteinExistence type="inferred from homology"/>
<organism evidence="3 4">
    <name type="scientific">Dispira parvispora</name>
    <dbReference type="NCBI Taxonomy" id="1520584"/>
    <lineage>
        <taxon>Eukaryota</taxon>
        <taxon>Fungi</taxon>
        <taxon>Fungi incertae sedis</taxon>
        <taxon>Zoopagomycota</taxon>
        <taxon>Kickxellomycotina</taxon>
        <taxon>Dimargaritomycetes</taxon>
        <taxon>Dimargaritales</taxon>
        <taxon>Dimargaritaceae</taxon>
        <taxon>Dispira</taxon>
    </lineage>
</organism>
<dbReference type="EMBL" id="JANBPY010000218">
    <property type="protein sequence ID" value="KAJ1968189.1"/>
    <property type="molecule type" value="Genomic_DNA"/>
</dbReference>
<keyword evidence="1" id="KW-0687">Ribonucleoprotein</keyword>
<comment type="caution">
    <text evidence="3">The sequence shown here is derived from an EMBL/GenBank/DDBJ whole genome shotgun (WGS) entry which is preliminary data.</text>
</comment>
<comment type="similarity">
    <text evidence="1">Belongs to the HEATR1/UTP10 family.</text>
</comment>
<keyword evidence="1" id="KW-0698">rRNA processing</keyword>
<dbReference type="GO" id="GO:0030686">
    <property type="term" value="C:90S preribosome"/>
    <property type="evidence" value="ECO:0007669"/>
    <property type="project" value="TreeGrafter"/>
</dbReference>
<dbReference type="PANTHER" id="PTHR13457:SF1">
    <property type="entry name" value="HEAT REPEAT-CONTAINING PROTEIN 1"/>
    <property type="match status" value="1"/>
</dbReference>
<keyword evidence="1" id="KW-0539">Nucleus</keyword>
<protein>
    <recommendedName>
        <fullName evidence="1">U3 small nucleolar RNA-associated protein 10</fullName>
    </recommendedName>
</protein>
<feature type="non-terminal residue" evidence="3">
    <location>
        <position position="344"/>
    </location>
</feature>
<dbReference type="InterPro" id="IPR022125">
    <property type="entry name" value="U3snoRNP10_N"/>
</dbReference>
<comment type="subunit">
    <text evidence="1">Component of the ribosomal small subunit (SSU) processome.</text>
</comment>
<dbReference type="OrthoDB" id="31183at2759"/>
<dbReference type="InterPro" id="IPR040191">
    <property type="entry name" value="UTP10"/>
</dbReference>